<dbReference type="Pfam" id="PF03235">
    <property type="entry name" value="GmrSD_N"/>
    <property type="match status" value="1"/>
</dbReference>
<gene>
    <name evidence="2" type="ORF">AVDCRST_MAG68-5097</name>
</gene>
<feature type="domain" description="GmrSD restriction endonucleases N-terminal" evidence="1">
    <location>
        <begin position="38"/>
        <end position="153"/>
    </location>
</feature>
<protein>
    <recommendedName>
        <fullName evidence="1">GmrSD restriction endonucleases N-terminal domain-containing protein</fullName>
    </recommendedName>
</protein>
<sequence length="201" mass="22467">MQTDATSAARPSFQTSEPVTDLRMEISGRSLGELVRWIQDGDATYDLPYQRGAVWTDEQRIMLILSMLSGTPVPALIINDRPQRMWFDADGERLPIYAVIDGKQRLTTFRMFMENDLLVPASWFAAEEVKATEDTEDGPYVRYSGLTRRQQLFFERIAVPVAVGKLGSVREEAAVYLRVNGSGTPQSDEDMTRAARVAAGA</sequence>
<evidence type="ECO:0000313" key="2">
    <source>
        <dbReference type="EMBL" id="CAA9364937.1"/>
    </source>
</evidence>
<dbReference type="AlphaFoldDB" id="A0A6J4MP79"/>
<dbReference type="PANTHER" id="PTHR39639">
    <property type="entry name" value="CHROMOSOME 16, WHOLE GENOME SHOTGUN SEQUENCE"/>
    <property type="match status" value="1"/>
</dbReference>
<dbReference type="PANTHER" id="PTHR39639:SF1">
    <property type="entry name" value="DUF262 DOMAIN-CONTAINING PROTEIN"/>
    <property type="match status" value="1"/>
</dbReference>
<reference evidence="2" key="1">
    <citation type="submission" date="2020-02" db="EMBL/GenBank/DDBJ databases">
        <authorList>
            <person name="Meier V. D."/>
        </authorList>
    </citation>
    <scope>NUCLEOTIDE SEQUENCE</scope>
    <source>
        <strain evidence="2">AVDCRST_MAG68</strain>
    </source>
</reference>
<accession>A0A6J4MP79</accession>
<evidence type="ECO:0000259" key="1">
    <source>
        <dbReference type="Pfam" id="PF03235"/>
    </source>
</evidence>
<dbReference type="InterPro" id="IPR004919">
    <property type="entry name" value="GmrSD_N"/>
</dbReference>
<proteinExistence type="predicted"/>
<organism evidence="2">
    <name type="scientific">uncultured Gemmatimonadota bacterium</name>
    <dbReference type="NCBI Taxonomy" id="203437"/>
    <lineage>
        <taxon>Bacteria</taxon>
        <taxon>Pseudomonadati</taxon>
        <taxon>Gemmatimonadota</taxon>
        <taxon>environmental samples</taxon>
    </lineage>
</organism>
<name>A0A6J4MP79_9BACT</name>
<dbReference type="EMBL" id="CADCTW010000217">
    <property type="protein sequence ID" value="CAA9364937.1"/>
    <property type="molecule type" value="Genomic_DNA"/>
</dbReference>